<gene>
    <name evidence="4" type="ORF">FB567DRAFT_516083</name>
</gene>
<feature type="compositionally biased region" description="Low complexity" evidence="2">
    <location>
        <begin position="308"/>
        <end position="319"/>
    </location>
</feature>
<dbReference type="PANTHER" id="PTHR35186:SF4">
    <property type="entry name" value="PRION-INHIBITION AND PROPAGATION HELO DOMAIN-CONTAINING PROTEIN"/>
    <property type="match status" value="1"/>
</dbReference>
<feature type="domain" description="DUF7580" evidence="3">
    <location>
        <begin position="225"/>
        <end position="553"/>
    </location>
</feature>
<dbReference type="OrthoDB" id="3565018at2759"/>
<dbReference type="Proteomes" id="UP000813461">
    <property type="component" value="Unassembled WGS sequence"/>
</dbReference>
<dbReference type="Pfam" id="PF24476">
    <property type="entry name" value="DUF7580"/>
    <property type="match status" value="1"/>
</dbReference>
<name>A0A8K0RG66_9PLEO</name>
<dbReference type="PANTHER" id="PTHR35186">
    <property type="entry name" value="ANK_REP_REGION DOMAIN-CONTAINING PROTEIN"/>
    <property type="match status" value="1"/>
</dbReference>
<keyword evidence="1" id="KW-0175">Coiled coil</keyword>
<evidence type="ECO:0000259" key="3">
    <source>
        <dbReference type="Pfam" id="PF24476"/>
    </source>
</evidence>
<dbReference type="AlphaFoldDB" id="A0A8K0RG66"/>
<feature type="compositionally biased region" description="Polar residues" evidence="2">
    <location>
        <begin position="297"/>
        <end position="307"/>
    </location>
</feature>
<evidence type="ECO:0000313" key="5">
    <source>
        <dbReference type="Proteomes" id="UP000813461"/>
    </source>
</evidence>
<proteinExistence type="predicted"/>
<dbReference type="EMBL" id="JAGMVJ010000002">
    <property type="protein sequence ID" value="KAH7093790.1"/>
    <property type="molecule type" value="Genomic_DNA"/>
</dbReference>
<sequence>MSGLEIAGAVLAAFPLIISGLEHWEKFAKMNGFFWQFRKAYNRCRTDMMYYENIYRGNLKELLLPIISESDMNALLKNGADARWTDDVALQGRLEERLHDSYKSYVETISRLTETMAALQEELCVRNPVVHNAITHPNSPKAHKQQQVSSQKVSLTTRTKTNISYQMYRMKFSTREHERNSLFKQLQDYNERLNSLLSQSDRLSALQFRTVHDWKQNRSLEKIFRRVWKCSRGLYQSLEHAWKCACCNKHAANLQLEHRTKDDIYFNLILTSMDKSRQGQSGSWSWREIRCNQSETTINTASRDATPTSFKTQQKSSSSRGRTVSFAPVTSKSLPQCSAAPAPAPISSLCQHLADSSRIHCLGSIGCDDTEYILHHSDQFCDHRNSHAKSLDNILADSRIGSQYFIPRRRRYRIALLVASTVAQLKATPWMFSGLGKKDIKFFPLVDAGGSVIFGEPFIEKGFDGTAASRQHGITDFNFQPLGIILLELCFGHRLEDHPIRKQYAPGNDAQSEAAFDLVAAIAWLQNVEEEAGADYASAVRWCFTCSSHTSKTWQIELVRNVVQPLEKCQKLFEAFGAARAASPQPPAEMVPAQSSST</sequence>
<keyword evidence="5" id="KW-1185">Reference proteome</keyword>
<evidence type="ECO:0000256" key="2">
    <source>
        <dbReference type="SAM" id="MobiDB-lite"/>
    </source>
</evidence>
<feature type="region of interest" description="Disordered" evidence="2">
    <location>
        <begin position="297"/>
        <end position="324"/>
    </location>
</feature>
<reference evidence="4" key="1">
    <citation type="journal article" date="2021" name="Nat. Commun.">
        <title>Genetic determinants of endophytism in the Arabidopsis root mycobiome.</title>
        <authorList>
            <person name="Mesny F."/>
            <person name="Miyauchi S."/>
            <person name="Thiergart T."/>
            <person name="Pickel B."/>
            <person name="Atanasova L."/>
            <person name="Karlsson M."/>
            <person name="Huettel B."/>
            <person name="Barry K.W."/>
            <person name="Haridas S."/>
            <person name="Chen C."/>
            <person name="Bauer D."/>
            <person name="Andreopoulos W."/>
            <person name="Pangilinan J."/>
            <person name="LaButti K."/>
            <person name="Riley R."/>
            <person name="Lipzen A."/>
            <person name="Clum A."/>
            <person name="Drula E."/>
            <person name="Henrissat B."/>
            <person name="Kohler A."/>
            <person name="Grigoriev I.V."/>
            <person name="Martin F.M."/>
            <person name="Hacquard S."/>
        </authorList>
    </citation>
    <scope>NUCLEOTIDE SEQUENCE</scope>
    <source>
        <strain evidence="4">MPI-SDFR-AT-0120</strain>
    </source>
</reference>
<protein>
    <recommendedName>
        <fullName evidence="3">DUF7580 domain-containing protein</fullName>
    </recommendedName>
</protein>
<organism evidence="4 5">
    <name type="scientific">Paraphoma chrysanthemicola</name>
    <dbReference type="NCBI Taxonomy" id="798071"/>
    <lineage>
        <taxon>Eukaryota</taxon>
        <taxon>Fungi</taxon>
        <taxon>Dikarya</taxon>
        <taxon>Ascomycota</taxon>
        <taxon>Pezizomycotina</taxon>
        <taxon>Dothideomycetes</taxon>
        <taxon>Pleosporomycetidae</taxon>
        <taxon>Pleosporales</taxon>
        <taxon>Pleosporineae</taxon>
        <taxon>Phaeosphaeriaceae</taxon>
        <taxon>Paraphoma</taxon>
    </lineage>
</organism>
<evidence type="ECO:0000313" key="4">
    <source>
        <dbReference type="EMBL" id="KAH7093790.1"/>
    </source>
</evidence>
<comment type="caution">
    <text evidence="4">The sequence shown here is derived from an EMBL/GenBank/DDBJ whole genome shotgun (WGS) entry which is preliminary data.</text>
</comment>
<evidence type="ECO:0000256" key="1">
    <source>
        <dbReference type="SAM" id="Coils"/>
    </source>
</evidence>
<dbReference type="InterPro" id="IPR056002">
    <property type="entry name" value="DUF7580"/>
</dbReference>
<accession>A0A8K0RG66</accession>
<feature type="coiled-coil region" evidence="1">
    <location>
        <begin position="179"/>
        <end position="206"/>
    </location>
</feature>